<dbReference type="Proteomes" id="UP000265618">
    <property type="component" value="Unassembled WGS sequence"/>
</dbReference>
<keyword evidence="2" id="KW-1185">Reference proteome</keyword>
<dbReference type="AlphaFoldDB" id="A0A9K3GJV4"/>
<proteinExistence type="predicted"/>
<evidence type="ECO:0000313" key="1">
    <source>
        <dbReference type="EMBL" id="GIQ84896.1"/>
    </source>
</evidence>
<sequence>MKHGWHTVTRSLFPVGVMTNDTDTDASLETVPDTESPVYMLYRRVVSSTQAGEAYVSVGIQLSTDVFDFGQVDVVLQTPPNTRRLSLVEMEREGWQRVGPPLGYLRASLAQIRTEVFSLALRYYAQCLDVYEIEALGFIKEALRSLGVCDCTVETLRETLGTFTD</sequence>
<comment type="caution">
    <text evidence="1">The sequence shown here is derived from an EMBL/GenBank/DDBJ whole genome shotgun (WGS) entry which is preliminary data.</text>
</comment>
<gene>
    <name evidence="1" type="ORF">KIPB_006478</name>
</gene>
<name>A0A9K3GJV4_9EUKA</name>
<protein>
    <submittedName>
        <fullName evidence="1">Uncharacterized protein</fullName>
    </submittedName>
</protein>
<dbReference type="EMBL" id="BDIP01001668">
    <property type="protein sequence ID" value="GIQ84896.1"/>
    <property type="molecule type" value="Genomic_DNA"/>
</dbReference>
<organism evidence="1 2">
    <name type="scientific">Kipferlia bialata</name>
    <dbReference type="NCBI Taxonomy" id="797122"/>
    <lineage>
        <taxon>Eukaryota</taxon>
        <taxon>Metamonada</taxon>
        <taxon>Carpediemonas-like organisms</taxon>
        <taxon>Kipferlia</taxon>
    </lineage>
</organism>
<evidence type="ECO:0000313" key="2">
    <source>
        <dbReference type="Proteomes" id="UP000265618"/>
    </source>
</evidence>
<accession>A0A9K3GJV4</accession>
<reference evidence="1 2" key="1">
    <citation type="journal article" date="2018" name="PLoS ONE">
        <title>The draft genome of Kipferlia bialata reveals reductive genome evolution in fornicate parasites.</title>
        <authorList>
            <person name="Tanifuji G."/>
            <person name="Takabayashi S."/>
            <person name="Kume K."/>
            <person name="Takagi M."/>
            <person name="Nakayama T."/>
            <person name="Kamikawa R."/>
            <person name="Inagaki Y."/>
            <person name="Hashimoto T."/>
        </authorList>
    </citation>
    <scope>NUCLEOTIDE SEQUENCE [LARGE SCALE GENOMIC DNA]</scope>
    <source>
        <strain evidence="1">NY0173</strain>
    </source>
</reference>